<dbReference type="RefSeq" id="WP_196957240.1">
    <property type="nucleotide sequence ID" value="NZ_JADWYK010000021.1"/>
</dbReference>
<reference evidence="1 2" key="1">
    <citation type="submission" date="2020-11" db="EMBL/GenBank/DDBJ databases">
        <title>Hymenobacter sp.</title>
        <authorList>
            <person name="Kim M.K."/>
        </authorList>
    </citation>
    <scope>NUCLEOTIDE SEQUENCE [LARGE SCALE GENOMIC DNA]</scope>
    <source>
        <strain evidence="1 2">BT594</strain>
    </source>
</reference>
<dbReference type="SUPFAM" id="SSF49464">
    <property type="entry name" value="Carboxypeptidase regulatory domain-like"/>
    <property type="match status" value="1"/>
</dbReference>
<dbReference type="InterPro" id="IPR008969">
    <property type="entry name" value="CarboxyPept-like_regulatory"/>
</dbReference>
<sequence length="302" mass="32525">MQPAAFLPRIVPASAFAIRLSFLLLLLLLAFAGRAQVLTGTVTEASSAAGVPYANVGILGKGIGTVADDNGAFRLQYSEANLLDTVRISSIGYRAQRMLLRDLVARPTVRLVAEAVALRGVQVKAKGLYKRTRTLGNTGNSESSTLTLDAHDLGAEIGTVISLKHKPTKVLNANFNVAYNRAGSLMFRVNLYRLLPNGKPSNVKVVQRDIIVTTSVAKGPITVDLTQDQLVLDEDFFLTLEWIGGADARNVSSKLAFSASLGYTNNDLYLRDTSQAEWERASAGAVLAGLQPRISFYVTVQD</sequence>
<proteinExistence type="predicted"/>
<dbReference type="EMBL" id="JADWYK010000021">
    <property type="protein sequence ID" value="MBG8556222.1"/>
    <property type="molecule type" value="Genomic_DNA"/>
</dbReference>
<accession>A0ABS0L7Y2</accession>
<organism evidence="1 2">
    <name type="scientific">Hymenobacter guriensis</name>
    <dbReference type="NCBI Taxonomy" id="2793065"/>
    <lineage>
        <taxon>Bacteria</taxon>
        <taxon>Pseudomonadati</taxon>
        <taxon>Bacteroidota</taxon>
        <taxon>Cytophagia</taxon>
        <taxon>Cytophagales</taxon>
        <taxon>Hymenobacteraceae</taxon>
        <taxon>Hymenobacter</taxon>
    </lineage>
</organism>
<evidence type="ECO:0000313" key="1">
    <source>
        <dbReference type="EMBL" id="MBG8556222.1"/>
    </source>
</evidence>
<name>A0ABS0L7Y2_9BACT</name>
<comment type="caution">
    <text evidence="1">The sequence shown here is derived from an EMBL/GenBank/DDBJ whole genome shotgun (WGS) entry which is preliminary data.</text>
</comment>
<evidence type="ECO:0000313" key="2">
    <source>
        <dbReference type="Proteomes" id="UP000601099"/>
    </source>
</evidence>
<keyword evidence="2" id="KW-1185">Reference proteome</keyword>
<protein>
    <submittedName>
        <fullName evidence="1">Carboxypeptidase-like regulatory domain-containing protein</fullName>
    </submittedName>
</protein>
<dbReference type="Pfam" id="PF13715">
    <property type="entry name" value="CarbopepD_reg_2"/>
    <property type="match status" value="1"/>
</dbReference>
<dbReference type="Proteomes" id="UP000601099">
    <property type="component" value="Unassembled WGS sequence"/>
</dbReference>
<gene>
    <name evidence="1" type="ORF">I5L79_21935</name>
</gene>